<evidence type="ECO:0000313" key="3">
    <source>
        <dbReference type="Proteomes" id="UP001499990"/>
    </source>
</evidence>
<organism evidence="2 3">
    <name type="scientific">Streptomyces sannanensis</name>
    <dbReference type="NCBI Taxonomy" id="285536"/>
    <lineage>
        <taxon>Bacteria</taxon>
        <taxon>Bacillati</taxon>
        <taxon>Actinomycetota</taxon>
        <taxon>Actinomycetes</taxon>
        <taxon>Kitasatosporales</taxon>
        <taxon>Streptomycetaceae</taxon>
        <taxon>Streptomyces</taxon>
    </lineage>
</organism>
<gene>
    <name evidence="2" type="ORF">GCM10020367_20520</name>
</gene>
<evidence type="ECO:0000313" key="2">
    <source>
        <dbReference type="EMBL" id="GAA3371124.1"/>
    </source>
</evidence>
<reference evidence="3" key="1">
    <citation type="journal article" date="2019" name="Int. J. Syst. Evol. Microbiol.">
        <title>The Global Catalogue of Microorganisms (GCM) 10K type strain sequencing project: providing services to taxonomists for standard genome sequencing and annotation.</title>
        <authorList>
            <consortium name="The Broad Institute Genomics Platform"/>
            <consortium name="The Broad Institute Genome Sequencing Center for Infectious Disease"/>
            <person name="Wu L."/>
            <person name="Ma J."/>
        </authorList>
    </citation>
    <scope>NUCLEOTIDE SEQUENCE [LARGE SCALE GENOMIC DNA]</scope>
    <source>
        <strain evidence="3">JCM 9651</strain>
    </source>
</reference>
<dbReference type="EMBL" id="BAAAYL010000001">
    <property type="protein sequence ID" value="GAA3371124.1"/>
    <property type="molecule type" value="Genomic_DNA"/>
</dbReference>
<feature type="region of interest" description="Disordered" evidence="1">
    <location>
        <begin position="53"/>
        <end position="74"/>
    </location>
</feature>
<feature type="region of interest" description="Disordered" evidence="1">
    <location>
        <begin position="1"/>
        <end position="23"/>
    </location>
</feature>
<evidence type="ECO:0000256" key="1">
    <source>
        <dbReference type="SAM" id="MobiDB-lite"/>
    </source>
</evidence>
<sequence>MGARPLGARQAATPKLSIQHPEHGETDVHIVRFGSTLPSGRDLYDRIELYSEINPRGGRANPGPHRSATSWRTR</sequence>
<comment type="caution">
    <text evidence="2">The sequence shown here is derived from an EMBL/GenBank/DDBJ whole genome shotgun (WGS) entry which is preliminary data.</text>
</comment>
<protein>
    <submittedName>
        <fullName evidence="2">Uncharacterized protein</fullName>
    </submittedName>
</protein>
<name>A0ABP6S8W6_9ACTN</name>
<keyword evidence="3" id="KW-1185">Reference proteome</keyword>
<proteinExistence type="predicted"/>
<accession>A0ABP6S8W6</accession>
<dbReference type="Proteomes" id="UP001499990">
    <property type="component" value="Unassembled WGS sequence"/>
</dbReference>